<dbReference type="EMBL" id="JYDO01000087">
    <property type="protein sequence ID" value="KRZ71949.1"/>
    <property type="molecule type" value="Genomic_DNA"/>
</dbReference>
<name>A0A0V1MJL6_9BILA</name>
<comment type="caution">
    <text evidence="2">The sequence shown here is derived from an EMBL/GenBank/DDBJ whole genome shotgun (WGS) entry which is preliminary data.</text>
</comment>
<keyword evidence="1" id="KW-1133">Transmembrane helix</keyword>
<evidence type="ECO:0000313" key="3">
    <source>
        <dbReference type="Proteomes" id="UP000054843"/>
    </source>
</evidence>
<sequence length="203" mass="23264">MFPIEMWSMYRRVVDGDNRTNNFAEAAHRRLKAELGMAHPTIWKLIDSLRKVQHARDLFYEQLVAGHQSPKKLKKYRDADKRLGRIVLERCAASELSIGAGRKCGRKSDCLISLAHCIATLFMIIRIFFTLSVTMTLSERPFSCLKHLKTSVRSTMAHDRLNGLTLLGHYPSIPLSAENVLDEFARQPRRCSNDSLYRTRCVA</sequence>
<dbReference type="AlphaFoldDB" id="A0A0V1MJL6"/>
<reference evidence="2 3" key="1">
    <citation type="submission" date="2015-01" db="EMBL/GenBank/DDBJ databases">
        <title>Evolution of Trichinella species and genotypes.</title>
        <authorList>
            <person name="Korhonen P.K."/>
            <person name="Edoardo P."/>
            <person name="Giuseppe L.R."/>
            <person name="Gasser R.B."/>
        </authorList>
    </citation>
    <scope>NUCLEOTIDE SEQUENCE [LARGE SCALE GENOMIC DNA]</scope>
    <source>
        <strain evidence="2">ISS1980</strain>
    </source>
</reference>
<keyword evidence="3" id="KW-1185">Reference proteome</keyword>
<protein>
    <recommendedName>
        <fullName evidence="4">HAT C-terminal dimerisation domain-containing protein</fullName>
    </recommendedName>
</protein>
<evidence type="ECO:0000256" key="1">
    <source>
        <dbReference type="SAM" id="Phobius"/>
    </source>
</evidence>
<feature type="transmembrane region" description="Helical" evidence="1">
    <location>
        <begin position="110"/>
        <end position="129"/>
    </location>
</feature>
<gene>
    <name evidence="2" type="ORF">T10_12101</name>
</gene>
<proteinExistence type="predicted"/>
<accession>A0A0V1MJL6</accession>
<dbReference type="Proteomes" id="UP000054843">
    <property type="component" value="Unassembled WGS sequence"/>
</dbReference>
<keyword evidence="1" id="KW-0472">Membrane</keyword>
<evidence type="ECO:0000313" key="2">
    <source>
        <dbReference type="EMBL" id="KRZ71949.1"/>
    </source>
</evidence>
<organism evidence="2 3">
    <name type="scientific">Trichinella papuae</name>
    <dbReference type="NCBI Taxonomy" id="268474"/>
    <lineage>
        <taxon>Eukaryota</taxon>
        <taxon>Metazoa</taxon>
        <taxon>Ecdysozoa</taxon>
        <taxon>Nematoda</taxon>
        <taxon>Enoplea</taxon>
        <taxon>Dorylaimia</taxon>
        <taxon>Trichinellida</taxon>
        <taxon>Trichinellidae</taxon>
        <taxon>Trichinella</taxon>
    </lineage>
</organism>
<evidence type="ECO:0008006" key="4">
    <source>
        <dbReference type="Google" id="ProtNLM"/>
    </source>
</evidence>
<keyword evidence="1" id="KW-0812">Transmembrane</keyword>